<accession>A0ABV2PPA7</accession>
<comment type="caution">
    <text evidence="2">The sequence shown here is derived from an EMBL/GenBank/DDBJ whole genome shotgun (WGS) entry which is preliminary data.</text>
</comment>
<gene>
    <name evidence="2" type="ORF">ABIA69_003757</name>
</gene>
<sequence>MSELKMDDVLVKRKPIWKSKVIWAIGIIVVLFLAYKLGSSPNAPEGIGENYYSNALWAFHELNVAFENGEFPSNEVTKSISDNAREVETNSANYTDKEKYISEQFIKMVLGVGEGLEEQVYEARSNLANVLEIEETY</sequence>
<evidence type="ECO:0000256" key="1">
    <source>
        <dbReference type="SAM" id="Phobius"/>
    </source>
</evidence>
<feature type="transmembrane region" description="Helical" evidence="1">
    <location>
        <begin position="21"/>
        <end position="38"/>
    </location>
</feature>
<keyword evidence="1" id="KW-0472">Membrane</keyword>
<dbReference type="EMBL" id="JBEPSB010000022">
    <property type="protein sequence ID" value="MET4562566.1"/>
    <property type="molecule type" value="Genomic_DNA"/>
</dbReference>
<evidence type="ECO:0000313" key="3">
    <source>
        <dbReference type="Proteomes" id="UP001549363"/>
    </source>
</evidence>
<protein>
    <submittedName>
        <fullName evidence="2">Uncharacterized protein</fullName>
    </submittedName>
</protein>
<keyword evidence="1" id="KW-0812">Transmembrane</keyword>
<organism evidence="2 3">
    <name type="scientific">Lysinibacillus parviboronicapiens</name>
    <dbReference type="NCBI Taxonomy" id="436516"/>
    <lineage>
        <taxon>Bacteria</taxon>
        <taxon>Bacillati</taxon>
        <taxon>Bacillota</taxon>
        <taxon>Bacilli</taxon>
        <taxon>Bacillales</taxon>
        <taxon>Bacillaceae</taxon>
        <taxon>Lysinibacillus</taxon>
    </lineage>
</organism>
<keyword evidence="1" id="KW-1133">Transmembrane helix</keyword>
<keyword evidence="3" id="KW-1185">Reference proteome</keyword>
<dbReference type="RefSeq" id="WP_354472550.1">
    <property type="nucleotide sequence ID" value="NZ_JBEPSB010000022.1"/>
</dbReference>
<evidence type="ECO:0000313" key="2">
    <source>
        <dbReference type="EMBL" id="MET4562566.1"/>
    </source>
</evidence>
<reference evidence="2 3" key="1">
    <citation type="submission" date="2024-06" db="EMBL/GenBank/DDBJ databases">
        <title>Sorghum-associated microbial communities from plants grown in Nebraska, USA.</title>
        <authorList>
            <person name="Schachtman D."/>
        </authorList>
    </citation>
    <scope>NUCLEOTIDE SEQUENCE [LARGE SCALE GENOMIC DNA]</scope>
    <source>
        <strain evidence="2 3">736</strain>
    </source>
</reference>
<name>A0ABV2PPA7_9BACI</name>
<proteinExistence type="predicted"/>
<dbReference type="Proteomes" id="UP001549363">
    <property type="component" value="Unassembled WGS sequence"/>
</dbReference>